<feature type="region of interest" description="Disordered" evidence="1">
    <location>
        <begin position="1"/>
        <end position="88"/>
    </location>
</feature>
<dbReference type="PANTHER" id="PTHR21634">
    <property type="entry name" value="RE13835P"/>
    <property type="match status" value="1"/>
</dbReference>
<protein>
    <recommendedName>
        <fullName evidence="2">UDENN FNIP1/2-type domain-containing protein</fullName>
    </recommendedName>
</protein>
<sequence length="832" mass="91922">MATIVRTLFSSKRRKTDAHAAASTSTSGPTSSSSSSSSSSSATSAPIPIFHVNSLPYSPSRSMRPPAGPRTRLERKTSRDTAASSSSAPDSLCTQIIHTLDAEDVRFVLVEYDKTMPVFDTKTVVPRSKWTPEEIAVRDPKKEFHFRKPRSDIKMIGNMAFGSVPTVSGSDSFKIHTLQDEEQMLMSKVFSVPKMKQARKDSESVASSDSETQSNYNTLRSLDGLWASKGRSTTATPESFSRVRHISYTIGDDDDERICGTTSLQRESFSPPYRLSHNRRRQMAHKTSLSENNAVPSGWKSRSRLSSCGSQNDEDGNRTLAFGVLFRFTERQFMFQHMPLIESELSRLESRITNAASNYPTFLTNVSKAWEELSETICQLHNAPRIRRPVWLSLNERASDEKSVASVFCNQLATLVHRYDTKNTKYFVSNLISTVLMHHMSWVASVASPPIRPDARANPDRNLFIGMTLNDDAPSLGYNAQLAQYLELSGSMGQLRTAKTVVCGDDDKLLSALCHMLSYFIRCSAIQHKDDERCWQLPTEQAFSPSASAATPDSAASPPSSVNVVFIPERVSDEDVLNSFISPSCSLDSLPSVTNHHVHLGDHPTPSITLMDRLELTCCETNEVSEELWSPTSSSVRPSDGLGRSLFVGPVPYYNPHFVVSALLKNLVNMNDTFTKMMDEVRCSDSASHRATFASMAPSSTSVCDVQMPDNVLILADTNDWTVKVMSSDGLDEVPSPSEAVVLMLEQFSELYKIGIAPHFLVTFLEDSLADILGKSLSLVEIVCREPPGEDGTLELSPERVRSIVGCDHSDLRLIVNVASVYWPPVLSSIFG</sequence>
<dbReference type="GO" id="GO:0042030">
    <property type="term" value="F:ATPase inhibitor activity"/>
    <property type="evidence" value="ECO:0007669"/>
    <property type="project" value="TreeGrafter"/>
</dbReference>
<evidence type="ECO:0000313" key="4">
    <source>
        <dbReference type="Proteomes" id="UP000835052"/>
    </source>
</evidence>
<feature type="compositionally biased region" description="Low complexity" evidence="1">
    <location>
        <begin position="20"/>
        <end position="45"/>
    </location>
</feature>
<dbReference type="PRINTS" id="PR02073">
    <property type="entry name" value="FOLLICULNIP1"/>
</dbReference>
<feature type="domain" description="UDENN FNIP1/2-type" evidence="2">
    <location>
        <begin position="100"/>
        <end position="822"/>
    </location>
</feature>
<dbReference type="GO" id="GO:0005737">
    <property type="term" value="C:cytoplasm"/>
    <property type="evidence" value="ECO:0007669"/>
    <property type="project" value="UniProtKB-ARBA"/>
</dbReference>
<dbReference type="InterPro" id="IPR028086">
    <property type="entry name" value="FNIP_C_dom"/>
</dbReference>
<feature type="compositionally biased region" description="Polar residues" evidence="1">
    <location>
        <begin position="285"/>
        <end position="295"/>
    </location>
</feature>
<proteinExistence type="predicted"/>
<gene>
    <name evidence="3" type="ORF">CAUJ_LOCUS11396</name>
</gene>
<organism evidence="3 4">
    <name type="scientific">Caenorhabditis auriculariae</name>
    <dbReference type="NCBI Taxonomy" id="2777116"/>
    <lineage>
        <taxon>Eukaryota</taxon>
        <taxon>Metazoa</taxon>
        <taxon>Ecdysozoa</taxon>
        <taxon>Nematoda</taxon>
        <taxon>Chromadorea</taxon>
        <taxon>Rhabditida</taxon>
        <taxon>Rhabditina</taxon>
        <taxon>Rhabditomorpha</taxon>
        <taxon>Rhabditoidea</taxon>
        <taxon>Rhabditidae</taxon>
        <taxon>Peloderinae</taxon>
        <taxon>Caenorhabditis</taxon>
    </lineage>
</organism>
<feature type="region of interest" description="Disordered" evidence="1">
    <location>
        <begin position="277"/>
        <end position="312"/>
    </location>
</feature>
<dbReference type="AlphaFoldDB" id="A0A8S1HKE7"/>
<dbReference type="PROSITE" id="PS51836">
    <property type="entry name" value="DENN_FNIP12"/>
    <property type="match status" value="1"/>
</dbReference>
<dbReference type="GO" id="GO:0051087">
    <property type="term" value="F:protein-folding chaperone binding"/>
    <property type="evidence" value="ECO:0007669"/>
    <property type="project" value="TreeGrafter"/>
</dbReference>
<dbReference type="Proteomes" id="UP000835052">
    <property type="component" value="Unassembled WGS sequence"/>
</dbReference>
<dbReference type="Pfam" id="PF14638">
    <property type="entry name" value="FNIP_C"/>
    <property type="match status" value="1"/>
</dbReference>
<name>A0A8S1HKE7_9PELO</name>
<evidence type="ECO:0000259" key="2">
    <source>
        <dbReference type="PROSITE" id="PS51836"/>
    </source>
</evidence>
<dbReference type="InterPro" id="IPR028085">
    <property type="entry name" value="FNIP_mid_dom"/>
</dbReference>
<accession>A0A8S1HKE7</accession>
<dbReference type="Pfam" id="PF14637">
    <property type="entry name" value="FNIP_M"/>
    <property type="match status" value="1"/>
</dbReference>
<reference evidence="3" key="1">
    <citation type="submission" date="2020-10" db="EMBL/GenBank/DDBJ databases">
        <authorList>
            <person name="Kikuchi T."/>
        </authorList>
    </citation>
    <scope>NUCLEOTIDE SEQUENCE</scope>
    <source>
        <strain evidence="3">NKZ352</strain>
    </source>
</reference>
<dbReference type="EMBL" id="CAJGYM010000055">
    <property type="protein sequence ID" value="CAD6195477.1"/>
    <property type="molecule type" value="Genomic_DNA"/>
</dbReference>
<keyword evidence="4" id="KW-1185">Reference proteome</keyword>
<evidence type="ECO:0000256" key="1">
    <source>
        <dbReference type="SAM" id="MobiDB-lite"/>
    </source>
</evidence>
<dbReference type="InterPro" id="IPR026156">
    <property type="entry name" value="FNIP_fam"/>
</dbReference>
<dbReference type="OrthoDB" id="10051712at2759"/>
<dbReference type="PANTHER" id="PTHR21634:SF9">
    <property type="entry name" value="RE13835P"/>
    <property type="match status" value="1"/>
</dbReference>
<dbReference type="InterPro" id="IPR037545">
    <property type="entry name" value="DENN_FNIP1/2"/>
</dbReference>
<comment type="caution">
    <text evidence="3">The sequence shown here is derived from an EMBL/GenBank/DDBJ whole genome shotgun (WGS) entry which is preliminary data.</text>
</comment>
<evidence type="ECO:0000313" key="3">
    <source>
        <dbReference type="EMBL" id="CAD6195477.1"/>
    </source>
</evidence>